<dbReference type="NCBIfam" id="TIGR01454">
    <property type="entry name" value="AHBA_synth_RP"/>
    <property type="match status" value="1"/>
</dbReference>
<dbReference type="Pfam" id="PF13419">
    <property type="entry name" value="HAD_2"/>
    <property type="match status" value="1"/>
</dbReference>
<sequence length="220" mass="23326">MGAAQRDIRAVVFDLDGVLVDSFAVMREAFTIAYAEVVGPGAPPFEEYSRHLGLYFPDIMRMMGLPLEMEEPFIEASRRLTDRVRVYDGVPDMLASLRDAGLVTGVATGKHGWRARALLEAVGLSPALDVVIGSDEVSRPKPAPDIVQACLDKLGVPPRRAMYVGDAPADMRSARAAAVLAVAALWGGDGQGPEALLAERPDLVCARPSDVVAAAVTGDA</sequence>
<dbReference type="InterPro" id="IPR036412">
    <property type="entry name" value="HAD-like_sf"/>
</dbReference>
<dbReference type="Gene3D" id="3.40.50.1000">
    <property type="entry name" value="HAD superfamily/HAD-like"/>
    <property type="match status" value="1"/>
</dbReference>
<dbReference type="InterPro" id="IPR006351">
    <property type="entry name" value="AHBA_synth-like"/>
</dbReference>
<dbReference type="NCBIfam" id="TIGR01549">
    <property type="entry name" value="HAD-SF-IA-v1"/>
    <property type="match status" value="1"/>
</dbReference>
<dbReference type="SUPFAM" id="SSF56784">
    <property type="entry name" value="HAD-like"/>
    <property type="match status" value="1"/>
</dbReference>
<dbReference type="AlphaFoldDB" id="A0A7W7D8B6"/>
<gene>
    <name evidence="1" type="ORF">BJ982_003428</name>
</gene>
<evidence type="ECO:0000313" key="1">
    <source>
        <dbReference type="EMBL" id="MBB4701884.1"/>
    </source>
</evidence>
<dbReference type="RefSeq" id="WP_184881257.1">
    <property type="nucleotide sequence ID" value="NZ_BOOV01000007.1"/>
</dbReference>
<dbReference type="NCBIfam" id="TIGR01509">
    <property type="entry name" value="HAD-SF-IA-v3"/>
    <property type="match status" value="1"/>
</dbReference>
<dbReference type="InterPro" id="IPR041492">
    <property type="entry name" value="HAD_2"/>
</dbReference>
<protein>
    <submittedName>
        <fullName evidence="1">AHBA synthesis associated protein</fullName>
    </submittedName>
</protein>
<name>A0A7W7D8B6_9ACTN</name>
<proteinExistence type="predicted"/>
<dbReference type="GO" id="GO:0005829">
    <property type="term" value="C:cytosol"/>
    <property type="evidence" value="ECO:0007669"/>
    <property type="project" value="TreeGrafter"/>
</dbReference>
<dbReference type="GO" id="GO:0008967">
    <property type="term" value="F:phosphoglycolate phosphatase activity"/>
    <property type="evidence" value="ECO:0007669"/>
    <property type="project" value="TreeGrafter"/>
</dbReference>
<dbReference type="InterPro" id="IPR023198">
    <property type="entry name" value="PGP-like_dom2"/>
</dbReference>
<dbReference type="PRINTS" id="PR00413">
    <property type="entry name" value="HADHALOGNASE"/>
</dbReference>
<dbReference type="PANTHER" id="PTHR43434:SF16">
    <property type="entry name" value="BLL8046 PROTEIN"/>
    <property type="match status" value="1"/>
</dbReference>
<dbReference type="PANTHER" id="PTHR43434">
    <property type="entry name" value="PHOSPHOGLYCOLATE PHOSPHATASE"/>
    <property type="match status" value="1"/>
</dbReference>
<dbReference type="SFLD" id="SFLDS00003">
    <property type="entry name" value="Haloacid_Dehalogenase"/>
    <property type="match status" value="1"/>
</dbReference>
<dbReference type="EMBL" id="JACHND010000001">
    <property type="protein sequence ID" value="MBB4701884.1"/>
    <property type="molecule type" value="Genomic_DNA"/>
</dbReference>
<dbReference type="InterPro" id="IPR050155">
    <property type="entry name" value="HAD-like_hydrolase_sf"/>
</dbReference>
<accession>A0A7W7D8B6</accession>
<dbReference type="InterPro" id="IPR006439">
    <property type="entry name" value="HAD-SF_hydro_IA"/>
</dbReference>
<dbReference type="Proteomes" id="UP000542210">
    <property type="component" value="Unassembled WGS sequence"/>
</dbReference>
<evidence type="ECO:0000313" key="2">
    <source>
        <dbReference type="Proteomes" id="UP000542210"/>
    </source>
</evidence>
<dbReference type="GO" id="GO:0006281">
    <property type="term" value="P:DNA repair"/>
    <property type="evidence" value="ECO:0007669"/>
    <property type="project" value="TreeGrafter"/>
</dbReference>
<dbReference type="Gene3D" id="1.10.150.240">
    <property type="entry name" value="Putative phosphatase, domain 2"/>
    <property type="match status" value="1"/>
</dbReference>
<reference evidence="1 2" key="1">
    <citation type="submission" date="2020-08" db="EMBL/GenBank/DDBJ databases">
        <title>Sequencing the genomes of 1000 actinobacteria strains.</title>
        <authorList>
            <person name="Klenk H.-P."/>
        </authorList>
    </citation>
    <scope>NUCLEOTIDE SEQUENCE [LARGE SCALE GENOMIC DNA]</scope>
    <source>
        <strain evidence="1 2">DSM 45784</strain>
    </source>
</reference>
<keyword evidence="2" id="KW-1185">Reference proteome</keyword>
<dbReference type="InterPro" id="IPR023214">
    <property type="entry name" value="HAD_sf"/>
</dbReference>
<organism evidence="1 2">
    <name type="scientific">Sphaerisporangium siamense</name>
    <dbReference type="NCBI Taxonomy" id="795645"/>
    <lineage>
        <taxon>Bacteria</taxon>
        <taxon>Bacillati</taxon>
        <taxon>Actinomycetota</taxon>
        <taxon>Actinomycetes</taxon>
        <taxon>Streptosporangiales</taxon>
        <taxon>Streptosporangiaceae</taxon>
        <taxon>Sphaerisporangium</taxon>
    </lineage>
</organism>
<comment type="caution">
    <text evidence="1">The sequence shown here is derived from an EMBL/GenBank/DDBJ whole genome shotgun (WGS) entry which is preliminary data.</text>
</comment>
<dbReference type="SFLD" id="SFLDG01129">
    <property type="entry name" value="C1.5:_HAD__Beta-PGM__Phosphata"/>
    <property type="match status" value="1"/>
</dbReference>